<accession>A0A0F9U7G5</accession>
<dbReference type="AlphaFoldDB" id="A0A0F9U7G5"/>
<proteinExistence type="predicted"/>
<sequence length="74" mass="8600">MKVTQTKLSKQKSKQKWIIEMNGSEFAMFIDELSDTKLTIINNAVRKAIARVLSANKNFAKVKREYKKLINKKL</sequence>
<gene>
    <name evidence="1" type="ORF">LCGC14_0641580</name>
</gene>
<dbReference type="EMBL" id="LAZR01001162">
    <property type="protein sequence ID" value="KKN49593.1"/>
    <property type="molecule type" value="Genomic_DNA"/>
</dbReference>
<organism evidence="1">
    <name type="scientific">marine sediment metagenome</name>
    <dbReference type="NCBI Taxonomy" id="412755"/>
    <lineage>
        <taxon>unclassified sequences</taxon>
        <taxon>metagenomes</taxon>
        <taxon>ecological metagenomes</taxon>
    </lineage>
</organism>
<name>A0A0F9U7G5_9ZZZZ</name>
<reference evidence="1" key="1">
    <citation type="journal article" date="2015" name="Nature">
        <title>Complex archaea that bridge the gap between prokaryotes and eukaryotes.</title>
        <authorList>
            <person name="Spang A."/>
            <person name="Saw J.H."/>
            <person name="Jorgensen S.L."/>
            <person name="Zaremba-Niedzwiedzka K."/>
            <person name="Martijn J."/>
            <person name="Lind A.E."/>
            <person name="van Eijk R."/>
            <person name="Schleper C."/>
            <person name="Guy L."/>
            <person name="Ettema T.J."/>
        </authorList>
    </citation>
    <scope>NUCLEOTIDE SEQUENCE</scope>
</reference>
<comment type="caution">
    <text evidence="1">The sequence shown here is derived from an EMBL/GenBank/DDBJ whole genome shotgun (WGS) entry which is preliminary data.</text>
</comment>
<evidence type="ECO:0000313" key="1">
    <source>
        <dbReference type="EMBL" id="KKN49593.1"/>
    </source>
</evidence>
<protein>
    <submittedName>
        <fullName evidence="1">Uncharacterized protein</fullName>
    </submittedName>
</protein>